<evidence type="ECO:0000313" key="11">
    <source>
        <dbReference type="EnsemblProtists" id="Phyra73518"/>
    </source>
</evidence>
<evidence type="ECO:0000256" key="2">
    <source>
        <dbReference type="ARBA" id="ARBA00007809"/>
    </source>
</evidence>
<evidence type="ECO:0000256" key="5">
    <source>
        <dbReference type="ARBA" id="ARBA00022597"/>
    </source>
</evidence>
<dbReference type="InterPro" id="IPR047664">
    <property type="entry name" value="SWEET"/>
</dbReference>
<dbReference type="VEuPathDB" id="FungiDB:KRP22_2192"/>
<feature type="transmembrane region" description="Helical" evidence="10">
    <location>
        <begin position="682"/>
        <end position="704"/>
    </location>
</feature>
<feature type="transmembrane region" description="Helical" evidence="10">
    <location>
        <begin position="379"/>
        <end position="398"/>
    </location>
</feature>
<feature type="transmembrane region" description="Helical" evidence="10">
    <location>
        <begin position="6"/>
        <end position="27"/>
    </location>
</feature>
<dbReference type="VEuPathDB" id="FungiDB:KRP22_2193"/>
<keyword evidence="12" id="KW-1185">Reference proteome</keyword>
<dbReference type="HOGENOM" id="CLU_284928_0_0_1"/>
<feature type="transmembrane region" description="Helical" evidence="10">
    <location>
        <begin position="441"/>
        <end position="462"/>
    </location>
</feature>
<feature type="transmembrane region" description="Helical" evidence="10">
    <location>
        <begin position="317"/>
        <end position="337"/>
    </location>
</feature>
<dbReference type="FunFam" id="1.20.1280.290:FF:000007">
    <property type="entry name" value="Bidirectional sugar transporter SWEET7"/>
    <property type="match status" value="8"/>
</dbReference>
<feature type="transmembrane region" description="Helical" evidence="10">
    <location>
        <begin position="918"/>
        <end position="935"/>
    </location>
</feature>
<feature type="transmembrane region" description="Helical" evidence="10">
    <location>
        <begin position="885"/>
        <end position="906"/>
    </location>
</feature>
<reference evidence="12" key="1">
    <citation type="journal article" date="2006" name="Science">
        <title>Phytophthora genome sequences uncover evolutionary origins and mechanisms of pathogenesis.</title>
        <authorList>
            <person name="Tyler B.M."/>
            <person name="Tripathy S."/>
            <person name="Zhang X."/>
            <person name="Dehal P."/>
            <person name="Jiang R.H."/>
            <person name="Aerts A."/>
            <person name="Arredondo F.D."/>
            <person name="Baxter L."/>
            <person name="Bensasson D."/>
            <person name="Beynon J.L."/>
            <person name="Chapman J."/>
            <person name="Damasceno C.M."/>
            <person name="Dorrance A.E."/>
            <person name="Dou D."/>
            <person name="Dickerman A.W."/>
            <person name="Dubchak I.L."/>
            <person name="Garbelotto M."/>
            <person name="Gijzen M."/>
            <person name="Gordon S.G."/>
            <person name="Govers F."/>
            <person name="Grunwald N.J."/>
            <person name="Huang W."/>
            <person name="Ivors K.L."/>
            <person name="Jones R.W."/>
            <person name="Kamoun S."/>
            <person name="Krampis K."/>
            <person name="Lamour K.H."/>
            <person name="Lee M.K."/>
            <person name="McDonald W.H."/>
            <person name="Medina M."/>
            <person name="Meijer H.J."/>
            <person name="Nordberg E.K."/>
            <person name="Maclean D.J."/>
            <person name="Ospina-Giraldo M.D."/>
            <person name="Morris P.F."/>
            <person name="Phuntumart V."/>
            <person name="Putnam N.H."/>
            <person name="Rash S."/>
            <person name="Rose J.K."/>
            <person name="Sakihama Y."/>
            <person name="Salamov A.A."/>
            <person name="Savidor A."/>
            <person name="Scheuring C.F."/>
            <person name="Smith B.M."/>
            <person name="Sobral B.W."/>
            <person name="Terry A."/>
            <person name="Torto-Alalibo T.A."/>
            <person name="Win J."/>
            <person name="Xu Z."/>
            <person name="Zhang H."/>
            <person name="Grigoriev I.V."/>
            <person name="Rokhsar D.S."/>
            <person name="Boore J.L."/>
        </authorList>
    </citation>
    <scope>NUCLEOTIDE SEQUENCE [LARGE SCALE GENOMIC DNA]</scope>
    <source>
        <strain evidence="12">Pr102</strain>
    </source>
</reference>
<dbReference type="TCDB" id="2.A.123.1.22">
    <property type="family name" value="the sweet, pq-loop, saliva, mtn3 (sweet) family"/>
</dbReference>
<keyword evidence="3" id="KW-0813">Transport</keyword>
<keyword evidence="5" id="KW-0762">Sugar transport</keyword>
<feature type="transmembrane region" description="Helical" evidence="10">
    <location>
        <begin position="130"/>
        <end position="149"/>
    </location>
</feature>
<dbReference type="eggNOG" id="KOG1623">
    <property type="taxonomic scope" value="Eukaryota"/>
</dbReference>
<dbReference type="VEuPathDB" id="FungiDB:KRP23_4576"/>
<evidence type="ECO:0000256" key="7">
    <source>
        <dbReference type="ARBA" id="ARBA00022737"/>
    </source>
</evidence>
<evidence type="ECO:0000313" key="12">
    <source>
        <dbReference type="Proteomes" id="UP000005238"/>
    </source>
</evidence>
<evidence type="ECO:0000256" key="1">
    <source>
        <dbReference type="ARBA" id="ARBA00004651"/>
    </source>
</evidence>
<evidence type="ECO:0000256" key="6">
    <source>
        <dbReference type="ARBA" id="ARBA00022692"/>
    </source>
</evidence>
<dbReference type="SMR" id="H3GD93"/>
<dbReference type="InParanoid" id="H3GD93"/>
<proteinExistence type="inferred from homology"/>
<evidence type="ECO:0008006" key="13">
    <source>
        <dbReference type="Google" id="ProtNLM"/>
    </source>
</evidence>
<feature type="transmembrane region" description="Helical" evidence="10">
    <location>
        <begin position="590"/>
        <end position="609"/>
    </location>
</feature>
<feature type="transmembrane region" description="Helical" evidence="10">
    <location>
        <begin position="288"/>
        <end position="311"/>
    </location>
</feature>
<dbReference type="PANTHER" id="PTHR10791">
    <property type="entry name" value="RAG1-ACTIVATING PROTEIN 1"/>
    <property type="match status" value="1"/>
</dbReference>
<comment type="similarity">
    <text evidence="2">Belongs to the SWEET sugar transporter family.</text>
</comment>
<dbReference type="VEuPathDB" id="FungiDB:KRP23_4578"/>
<dbReference type="PANTHER" id="PTHR10791:SF30">
    <property type="entry name" value="SUGAR TRANSPORTER SWEET1"/>
    <property type="match status" value="1"/>
</dbReference>
<dbReference type="Pfam" id="PF03083">
    <property type="entry name" value="MtN3_slv"/>
    <property type="match status" value="8"/>
</dbReference>
<evidence type="ECO:0000256" key="8">
    <source>
        <dbReference type="ARBA" id="ARBA00022989"/>
    </source>
</evidence>
<organism evidence="11 12">
    <name type="scientific">Phytophthora ramorum</name>
    <name type="common">Sudden oak death agent</name>
    <dbReference type="NCBI Taxonomy" id="164328"/>
    <lineage>
        <taxon>Eukaryota</taxon>
        <taxon>Sar</taxon>
        <taxon>Stramenopiles</taxon>
        <taxon>Oomycota</taxon>
        <taxon>Peronosporomycetes</taxon>
        <taxon>Peronosporales</taxon>
        <taxon>Peronosporaceae</taxon>
        <taxon>Phytophthora</taxon>
    </lineage>
</organism>
<dbReference type="Proteomes" id="UP000005238">
    <property type="component" value="Unassembled WGS sequence"/>
</dbReference>
<feature type="transmembrane region" description="Helical" evidence="10">
    <location>
        <begin position="410"/>
        <end position="435"/>
    </location>
</feature>
<feature type="transmembrane region" description="Helical" evidence="10">
    <location>
        <begin position="39"/>
        <end position="57"/>
    </location>
</feature>
<dbReference type="Gene3D" id="1.20.1280.290">
    <property type="match status" value="8"/>
</dbReference>
<feature type="transmembrane region" description="Helical" evidence="10">
    <location>
        <begin position="69"/>
        <end position="88"/>
    </location>
</feature>
<feature type="transmembrane region" description="Helical" evidence="10">
    <location>
        <begin position="349"/>
        <end position="373"/>
    </location>
</feature>
<evidence type="ECO:0000256" key="4">
    <source>
        <dbReference type="ARBA" id="ARBA00022475"/>
    </source>
</evidence>
<feature type="transmembrane region" description="Helical" evidence="10">
    <location>
        <begin position="100"/>
        <end position="124"/>
    </location>
</feature>
<dbReference type="GO" id="GO:0051119">
    <property type="term" value="F:sugar transmembrane transporter activity"/>
    <property type="evidence" value="ECO:0000318"/>
    <property type="project" value="GO_Central"/>
</dbReference>
<dbReference type="EnsemblProtists" id="Phyra73518">
    <property type="protein sequence ID" value="Phyra73518"/>
    <property type="gene ID" value="Phyra73518"/>
</dbReference>
<dbReference type="GO" id="GO:0016020">
    <property type="term" value="C:membrane"/>
    <property type="evidence" value="ECO:0000318"/>
    <property type="project" value="GO_Central"/>
</dbReference>
<feature type="transmembrane region" description="Helical" evidence="10">
    <location>
        <begin position="255"/>
        <end position="276"/>
    </location>
</feature>
<dbReference type="VEuPathDB" id="FungiDB:KRP22_2194"/>
<comment type="subcellular location">
    <subcellularLocation>
        <location evidence="1">Cell membrane</location>
        <topology evidence="1">Multi-pass membrane protein</topology>
    </subcellularLocation>
</comment>
<dbReference type="AlphaFoldDB" id="H3GD93"/>
<keyword evidence="7" id="KW-0677">Repeat</keyword>
<feature type="transmembrane region" description="Helical" evidence="10">
    <location>
        <begin position="710"/>
        <end position="734"/>
    </location>
</feature>
<feature type="transmembrane region" description="Helical" evidence="10">
    <location>
        <begin position="161"/>
        <end position="183"/>
    </location>
</feature>
<feature type="transmembrane region" description="Helical" evidence="10">
    <location>
        <begin position="947"/>
        <end position="964"/>
    </location>
</feature>
<keyword evidence="6 10" id="KW-0812">Transmembrane</keyword>
<protein>
    <recommendedName>
        <fullName evidence="13">MtN3-like protein</fullName>
    </recommendedName>
</protein>
<keyword evidence="8 10" id="KW-1133">Transmembrane helix</keyword>
<name>H3GD93_PHYRM</name>
<feature type="transmembrane region" description="Helical" evidence="10">
    <location>
        <begin position="859"/>
        <end position="879"/>
    </location>
</feature>
<dbReference type="VEuPathDB" id="FungiDB:KRP22_2195"/>
<dbReference type="InterPro" id="IPR004316">
    <property type="entry name" value="SWEET_rpt"/>
</dbReference>
<dbReference type="GO" id="GO:0008643">
    <property type="term" value="P:carbohydrate transport"/>
    <property type="evidence" value="ECO:0000318"/>
    <property type="project" value="GO_Central"/>
</dbReference>
<feature type="transmembrane region" description="Helical" evidence="10">
    <location>
        <begin position="985"/>
        <end position="1004"/>
    </location>
</feature>
<dbReference type="GO" id="GO:0005886">
    <property type="term" value="C:plasma membrane"/>
    <property type="evidence" value="ECO:0007669"/>
    <property type="project" value="UniProtKB-SubCell"/>
</dbReference>
<evidence type="ECO:0000256" key="3">
    <source>
        <dbReference type="ARBA" id="ARBA00022448"/>
    </source>
</evidence>
<keyword evidence="4" id="KW-1003">Cell membrane</keyword>
<feature type="transmembrane region" description="Helical" evidence="10">
    <location>
        <begin position="559"/>
        <end position="578"/>
    </location>
</feature>
<accession>H3GD93</accession>
<dbReference type="EMBL" id="DS566001">
    <property type="status" value="NOT_ANNOTATED_CDS"/>
    <property type="molecule type" value="Genomic_DNA"/>
</dbReference>
<dbReference type="VEuPathDB" id="FungiDB:KRP23_4579"/>
<keyword evidence="9 10" id="KW-0472">Membrane</keyword>
<dbReference type="OMA" id="HTTERRY"/>
<feature type="transmembrane region" description="Helical" evidence="10">
    <location>
        <begin position="621"/>
        <end position="643"/>
    </location>
</feature>
<evidence type="ECO:0000256" key="10">
    <source>
        <dbReference type="SAM" id="Phobius"/>
    </source>
</evidence>
<evidence type="ECO:0000256" key="9">
    <source>
        <dbReference type="ARBA" id="ARBA00023136"/>
    </source>
</evidence>
<feature type="transmembrane region" description="Helical" evidence="10">
    <location>
        <begin position="1010"/>
        <end position="1031"/>
    </location>
</feature>
<sequence>MVDNAVFWVIKILAALTSLGMICSPALSTARIHNKRDVGVASVIPLASLLANAHNWVLYGYMVKNWFPIFWVFVFGDLAASSYIAVYWRHTTERRYVMRVLAVVAAFLLATTTYAVVGGLGYLGQSRGQVGSTLGIICDVVAVCLYGAPMEKLLYVLKYKSAAFINVHMVIAGLCNNVMWIIYGAVTDNWYITSPNLLHITVNSSTLVLYLVFNPKTHPLPESFHTGSADEGAVSIEITPKASLSRKPAMVSSSVLWAIKVLAATTSLMMICSPSISVYRIHKKQDVGVASVIPLASLLANGHMWMLYGYLVENWFPIFWIFVVGDVAALSFLAIYWRYTTERRYVGRVLATVLSVLTVVSIYAIVGGLGYTGQSRHQVGSALGFICDVVAVCLYGAPMEKLFHVLKYKSAVFINVHMVIAGLSNNCTWITYGILSSNWFIISPNILFISLNSFTLVLYTVFNPKTHPLPDNFHHDAAESVISIELTPKGSFSRKVGSDLPSPAAFEAMSSPLETLPCVGIMVSSASMRVVEVLSALTSLALICSPAIATARIFRSKRVGVASVIPLATLLANAHMWMLYGYMIENWFPVFWVFLFGDAAGLSYLAVYWRFTPERRQVARVLAVTFVVLFVATLYAVVGGFGYTGQTRGQVGSTVGVLCDIVAVCLYGAPMEKLFQVLKYRSAAFINAHMVVASLANNVMWFTYGMLTDNWYIISPNIVFVTLNSSTLVLYLVFYPKSHPLPADFNQSTAEDSPKTSVSCKAGVDAPSPAFEALQSPPETLHCSPLRSGCLAVHPRGHVEVDEGVSRVGDRHFDFCYVPTMGVWLVVLKAATSIAAMTMCLSPIPSIHRIYRTKDTGEVAVLPLVALWISCHLWMIYGYVTNDVFPLLVTYLVGEVLAACYVGVYFRYTKHRSYTLKAVAFALAFTAIGTTYAVLGREGVTDQSLSTVGNIMGWITAGGSFLLYTSPFETIKRVLRTKSGASIPIALCCAGFVSNALWILYGLVESDMFVFGLGIFCTTMPLVQITLYFLFTPKQQQSCSPDAVDASKDHNTPESRELAEIVVTPSPGAHAAFSSDAANFHAAPSPVLA</sequence>
<reference evidence="11" key="2">
    <citation type="submission" date="2015-06" db="UniProtKB">
        <authorList>
            <consortium name="EnsemblProtists"/>
        </authorList>
    </citation>
    <scope>IDENTIFICATION</scope>
    <source>
        <strain evidence="11">Pr102</strain>
    </source>
</reference>